<reference evidence="3" key="1">
    <citation type="journal article" date="2019" name="Int. J. Syst. Evol. Microbiol.">
        <title>The Global Catalogue of Microorganisms (GCM) 10K type strain sequencing project: providing services to taxonomists for standard genome sequencing and annotation.</title>
        <authorList>
            <consortium name="The Broad Institute Genomics Platform"/>
            <consortium name="The Broad Institute Genome Sequencing Center for Infectious Disease"/>
            <person name="Wu L."/>
            <person name="Ma J."/>
        </authorList>
    </citation>
    <scope>NUCLEOTIDE SEQUENCE [LARGE SCALE GENOMIC DNA]</scope>
    <source>
        <strain evidence="3">KCTC 13528</strain>
    </source>
</reference>
<keyword evidence="1" id="KW-0694">RNA-binding</keyword>
<dbReference type="Proteomes" id="UP001597561">
    <property type="component" value="Unassembled WGS sequence"/>
</dbReference>
<dbReference type="PIRSF" id="PIRSF016897">
    <property type="entry name" value="GlpP"/>
    <property type="match status" value="1"/>
</dbReference>
<gene>
    <name evidence="2" type="ORF">ACFS5P_12995</name>
</gene>
<dbReference type="SUPFAM" id="SSF110391">
    <property type="entry name" value="GlpP-like"/>
    <property type="match status" value="1"/>
</dbReference>
<keyword evidence="1" id="KW-0319">Glycerol metabolism</keyword>
<sequence>MYLYRGKGVSVLFLDRVKESRVIASIKEPRQLEEFVQTDIKAAFLLLGNLTVIKRYVDFLKSHDRDVFLHIEKIPGISYDREGLKFIARHVQPTGIVTTKSSLVTAAKKEGLIVIQRLFLIDSDALKNGLESAEQVQPDFLELMPGVVPHLIDHVKKKTDIPIITGGLIQNRRQMEKAIERGATAVSTGRTHLWKPLVEVVQ</sequence>
<dbReference type="InterPro" id="IPR006699">
    <property type="entry name" value="GlpP"/>
</dbReference>
<keyword evidence="1" id="KW-0804">Transcription</keyword>
<dbReference type="EMBL" id="JBHUPG010000023">
    <property type="protein sequence ID" value="MFD2912798.1"/>
    <property type="molecule type" value="Genomic_DNA"/>
</dbReference>
<comment type="caution">
    <text evidence="2">The sequence shown here is derived from an EMBL/GenBank/DDBJ whole genome shotgun (WGS) entry which is preliminary data.</text>
</comment>
<dbReference type="Pfam" id="PF04309">
    <property type="entry name" value="G3P_antiterm"/>
    <property type="match status" value="1"/>
</dbReference>
<proteinExistence type="predicted"/>
<protein>
    <recommendedName>
        <fullName evidence="1">Glycerol uptake operon antiterminator regulatory protein</fullName>
    </recommendedName>
</protein>
<dbReference type="InterPro" id="IPR013785">
    <property type="entry name" value="Aldolase_TIM"/>
</dbReference>
<keyword evidence="1" id="KW-0805">Transcription regulation</keyword>
<accession>A0ABW5ZL78</accession>
<keyword evidence="3" id="KW-1185">Reference proteome</keyword>
<name>A0ABW5ZL78_9BACL</name>
<evidence type="ECO:0000256" key="1">
    <source>
        <dbReference type="PIRNR" id="PIRNR016897"/>
    </source>
</evidence>
<dbReference type="PANTHER" id="PTHR35787:SF1">
    <property type="entry name" value="GLYCEROL UPTAKE OPERON ANTITERMINATOR REGULATORY PROTEIN"/>
    <property type="match status" value="1"/>
</dbReference>
<evidence type="ECO:0000313" key="3">
    <source>
        <dbReference type="Proteomes" id="UP001597561"/>
    </source>
</evidence>
<organism evidence="2 3">
    <name type="scientific">Jeotgalibacillus terrae</name>
    <dbReference type="NCBI Taxonomy" id="587735"/>
    <lineage>
        <taxon>Bacteria</taxon>
        <taxon>Bacillati</taxon>
        <taxon>Bacillota</taxon>
        <taxon>Bacilli</taxon>
        <taxon>Bacillales</taxon>
        <taxon>Caryophanaceae</taxon>
        <taxon>Jeotgalibacillus</taxon>
    </lineage>
</organism>
<dbReference type="Gene3D" id="3.20.20.70">
    <property type="entry name" value="Aldolase class I"/>
    <property type="match status" value="1"/>
</dbReference>
<comment type="function">
    <text evidence="1">Regulates expression of the glpD operon. In the presence of glycerol 3-phosphate (G3P) causes antitermination of transcription of glpD at the inverted repeat of the leader region to enhance its transcription. Binds and stabilizes glpD leader mRNA.</text>
</comment>
<dbReference type="PANTHER" id="PTHR35787">
    <property type="entry name" value="GLYCEROL UPTAKE OPERON ANTITERMINATOR REGULATORY PROTEIN"/>
    <property type="match status" value="1"/>
</dbReference>
<evidence type="ECO:0000313" key="2">
    <source>
        <dbReference type="EMBL" id="MFD2912798.1"/>
    </source>
</evidence>
<dbReference type="RefSeq" id="WP_204729810.1">
    <property type="nucleotide sequence ID" value="NZ_JAFBDK010000010.1"/>
</dbReference>